<name>A0AA39J3F0_9AGAR</name>
<evidence type="ECO:0000313" key="1">
    <source>
        <dbReference type="EMBL" id="KAK0434109.1"/>
    </source>
</evidence>
<accession>A0AA39J3F0</accession>
<gene>
    <name evidence="1" type="ORF">EV421DRAFT_1717938</name>
</gene>
<dbReference type="AlphaFoldDB" id="A0AA39J3F0"/>
<evidence type="ECO:0000313" key="2">
    <source>
        <dbReference type="Proteomes" id="UP001175226"/>
    </source>
</evidence>
<dbReference type="Proteomes" id="UP001175226">
    <property type="component" value="Unassembled WGS sequence"/>
</dbReference>
<dbReference type="EMBL" id="JAUEPT010000074">
    <property type="protein sequence ID" value="KAK0434109.1"/>
    <property type="molecule type" value="Genomic_DNA"/>
</dbReference>
<reference evidence="1" key="1">
    <citation type="submission" date="2023-06" db="EMBL/GenBank/DDBJ databases">
        <authorList>
            <consortium name="Lawrence Berkeley National Laboratory"/>
            <person name="Ahrendt S."/>
            <person name="Sahu N."/>
            <person name="Indic B."/>
            <person name="Wong-Bajracharya J."/>
            <person name="Merenyi Z."/>
            <person name="Ke H.-M."/>
            <person name="Monk M."/>
            <person name="Kocsube S."/>
            <person name="Drula E."/>
            <person name="Lipzen A."/>
            <person name="Balint B."/>
            <person name="Henrissat B."/>
            <person name="Andreopoulos B."/>
            <person name="Martin F.M."/>
            <person name="Harder C.B."/>
            <person name="Rigling D."/>
            <person name="Ford K.L."/>
            <person name="Foster G.D."/>
            <person name="Pangilinan J."/>
            <person name="Papanicolaou A."/>
            <person name="Barry K."/>
            <person name="LaButti K."/>
            <person name="Viragh M."/>
            <person name="Koriabine M."/>
            <person name="Yan M."/>
            <person name="Riley R."/>
            <person name="Champramary S."/>
            <person name="Plett K.L."/>
            <person name="Tsai I.J."/>
            <person name="Slot J."/>
            <person name="Sipos G."/>
            <person name="Plett J."/>
            <person name="Nagy L.G."/>
            <person name="Grigoriev I.V."/>
        </authorList>
    </citation>
    <scope>NUCLEOTIDE SEQUENCE</scope>
    <source>
        <strain evidence="1">FPL87.14</strain>
    </source>
</reference>
<keyword evidence="2" id="KW-1185">Reference proteome</keyword>
<comment type="caution">
    <text evidence="1">The sequence shown here is derived from an EMBL/GenBank/DDBJ whole genome shotgun (WGS) entry which is preliminary data.</text>
</comment>
<organism evidence="1 2">
    <name type="scientific">Armillaria borealis</name>
    <dbReference type="NCBI Taxonomy" id="47425"/>
    <lineage>
        <taxon>Eukaryota</taxon>
        <taxon>Fungi</taxon>
        <taxon>Dikarya</taxon>
        <taxon>Basidiomycota</taxon>
        <taxon>Agaricomycotina</taxon>
        <taxon>Agaricomycetes</taxon>
        <taxon>Agaricomycetidae</taxon>
        <taxon>Agaricales</taxon>
        <taxon>Marasmiineae</taxon>
        <taxon>Physalacriaceae</taxon>
        <taxon>Armillaria</taxon>
    </lineage>
</organism>
<sequence length="144" mass="15652">WRAMTREKSKYGGDQSGALVENLALFLSDCLRDVLVIAGWSVSNAEHRLIGAMGEHLHIVALFAIELDRVIGEGITSQDLQVYSIICGSLFDDRFMKADEDGTGPIACTCNLGLRTDPMLDGVDCHETVALSKAGIIYFSSLTQ</sequence>
<feature type="non-terminal residue" evidence="1">
    <location>
        <position position="1"/>
    </location>
</feature>
<proteinExistence type="predicted"/>
<protein>
    <submittedName>
        <fullName evidence="1">Uncharacterized protein</fullName>
    </submittedName>
</protein>